<reference evidence="2" key="2">
    <citation type="submission" date="2021-03" db="EMBL/GenBank/DDBJ databases">
        <title>Human Oral Microbial Genomes.</title>
        <authorList>
            <person name="Johnston C.D."/>
            <person name="Chen T."/>
            <person name="Dewhirst F.E."/>
        </authorList>
    </citation>
    <scope>NUCLEOTIDE SEQUENCE</scope>
    <source>
        <strain evidence="2">F0714</strain>
    </source>
</reference>
<evidence type="ECO:0000259" key="1">
    <source>
        <dbReference type="Pfam" id="PF13460"/>
    </source>
</evidence>
<name>A0A3N4D5C3_9ACTN</name>
<dbReference type="OMA" id="TWNQRTE"/>
<keyword evidence="4" id="KW-1185">Reference proteome</keyword>
<dbReference type="Gene3D" id="3.40.50.720">
    <property type="entry name" value="NAD(P)-binding Rossmann-like Domain"/>
    <property type="match status" value="1"/>
</dbReference>
<dbReference type="Proteomes" id="UP000273044">
    <property type="component" value="Chromosome"/>
</dbReference>
<reference evidence="3 4" key="1">
    <citation type="submission" date="2018-12" db="EMBL/GenBank/DDBJ databases">
        <authorList>
            <consortium name="Pathogen Informatics"/>
        </authorList>
    </citation>
    <scope>NUCLEOTIDE SEQUENCE [LARGE SCALE GENOMIC DNA]</scope>
    <source>
        <strain evidence="3 4">NCTC12967</strain>
    </source>
</reference>
<dbReference type="Proteomes" id="UP000677180">
    <property type="component" value="Chromosome"/>
</dbReference>
<dbReference type="SUPFAM" id="SSF51735">
    <property type="entry name" value="NAD(P)-binding Rossmann-fold domains"/>
    <property type="match status" value="1"/>
</dbReference>
<accession>A0A3N4D5C3</accession>
<dbReference type="PANTHER" id="PTHR15020">
    <property type="entry name" value="FLAVIN REDUCTASE-RELATED"/>
    <property type="match status" value="1"/>
</dbReference>
<dbReference type="OrthoDB" id="5510591at2"/>
<dbReference type="CDD" id="cd05243">
    <property type="entry name" value="SDR_a5"/>
    <property type="match status" value="1"/>
</dbReference>
<dbReference type="Pfam" id="PF13460">
    <property type="entry name" value="NAD_binding_10"/>
    <property type="match status" value="1"/>
</dbReference>
<feature type="domain" description="NAD(P)-binding" evidence="1">
    <location>
        <begin position="9"/>
        <end position="194"/>
    </location>
</feature>
<evidence type="ECO:0000313" key="2">
    <source>
        <dbReference type="EMBL" id="QUC10419.1"/>
    </source>
</evidence>
<dbReference type="EMBL" id="LR134406">
    <property type="protein sequence ID" value="VEH69529.1"/>
    <property type="molecule type" value="Genomic_DNA"/>
</dbReference>
<dbReference type="EMBL" id="CP072385">
    <property type="protein sequence ID" value="QUC10419.1"/>
    <property type="molecule type" value="Genomic_DNA"/>
</dbReference>
<protein>
    <submittedName>
        <fullName evidence="3">NADH-flavin reductase</fullName>
    </submittedName>
    <submittedName>
        <fullName evidence="2">SDR family oxidoreductase</fullName>
    </submittedName>
</protein>
<dbReference type="InterPro" id="IPR016040">
    <property type="entry name" value="NAD(P)-bd_dom"/>
</dbReference>
<gene>
    <name evidence="2" type="ORF">J5A53_11575</name>
    <name evidence="3" type="ORF">NCTC12967_00799</name>
</gene>
<evidence type="ECO:0000313" key="4">
    <source>
        <dbReference type="Proteomes" id="UP000273044"/>
    </source>
</evidence>
<sequence length="275" mass="29569">MTRTILIVGATGSIGLHAARRALAAGYRTCALVRDRIRAARLLPAGTTLLVGDATDTPTVANAVEDVDAVVFTHGSHGGEGEAESIDYGIVSTVLGALRNPDVHVSLMTTIGITVHDSLYNRATQAYDWKRRSERLVRRSGHPYTIVRPGWFGHNKPDQRKLVFLQGDTRRVRRSSDGAIARDEIARVLIDAIAIPEAAYTTLELVSERGPEQPDLVPLFAALEHDEPGTHDAILDPDTLPLSAEPPAVLEQLEAICQVTAPHASTLASRTSGAN</sequence>
<dbReference type="GeneID" id="64406281"/>
<organism evidence="3 4">
    <name type="scientific">Arachnia propionica</name>
    <dbReference type="NCBI Taxonomy" id="1750"/>
    <lineage>
        <taxon>Bacteria</taxon>
        <taxon>Bacillati</taxon>
        <taxon>Actinomycetota</taxon>
        <taxon>Actinomycetes</taxon>
        <taxon>Propionibacteriales</taxon>
        <taxon>Propionibacteriaceae</taxon>
        <taxon>Arachnia</taxon>
    </lineage>
</organism>
<evidence type="ECO:0000313" key="3">
    <source>
        <dbReference type="EMBL" id="VEH69529.1"/>
    </source>
</evidence>
<proteinExistence type="predicted"/>
<dbReference type="AlphaFoldDB" id="A0A3N4D5C3"/>
<dbReference type="PANTHER" id="PTHR15020:SF50">
    <property type="entry name" value="UPF0659 PROTEIN YMR090W"/>
    <property type="match status" value="1"/>
</dbReference>
<dbReference type="RefSeq" id="WP_014845933.1">
    <property type="nucleotide sequence ID" value="NZ_CAURRE010000030.1"/>
</dbReference>
<dbReference type="InterPro" id="IPR036291">
    <property type="entry name" value="NAD(P)-bd_dom_sf"/>
</dbReference>